<evidence type="ECO:0000313" key="2">
    <source>
        <dbReference type="Proteomes" id="UP000198844"/>
    </source>
</evidence>
<accession>A0A1I7EJD4</accession>
<dbReference type="Proteomes" id="UP000198844">
    <property type="component" value="Unassembled WGS sequence"/>
</dbReference>
<sequence length="65" mass="7166">MPRTQLKRMLRTSNVDWSPRHTLGGLGGRISGDELQVFDNFELVGTRSSRRCSRSCCVGESPGVA</sequence>
<organism evidence="1 2">
    <name type="scientific">Paraburkholderia aspalathi</name>
    <dbReference type="NCBI Taxonomy" id="1324617"/>
    <lineage>
        <taxon>Bacteria</taxon>
        <taxon>Pseudomonadati</taxon>
        <taxon>Pseudomonadota</taxon>
        <taxon>Betaproteobacteria</taxon>
        <taxon>Burkholderiales</taxon>
        <taxon>Burkholderiaceae</taxon>
        <taxon>Paraburkholderia</taxon>
    </lineage>
</organism>
<name>A0A1I7EJD4_9BURK</name>
<dbReference type="AlphaFoldDB" id="A0A1I7EJD4"/>
<gene>
    <name evidence="1" type="ORF">SAMN05192563_1024120</name>
</gene>
<reference evidence="1 2" key="1">
    <citation type="submission" date="2016-10" db="EMBL/GenBank/DDBJ databases">
        <authorList>
            <person name="de Groot N.N."/>
        </authorList>
    </citation>
    <scope>NUCLEOTIDE SEQUENCE [LARGE SCALE GENOMIC DNA]</scope>
    <source>
        <strain evidence="1 2">LMG 27731</strain>
    </source>
</reference>
<protein>
    <submittedName>
        <fullName evidence="1">Uncharacterized protein</fullName>
    </submittedName>
</protein>
<evidence type="ECO:0000313" key="1">
    <source>
        <dbReference type="EMBL" id="SFU24050.1"/>
    </source>
</evidence>
<dbReference type="EMBL" id="FPBH01000024">
    <property type="protein sequence ID" value="SFU24050.1"/>
    <property type="molecule type" value="Genomic_DNA"/>
</dbReference>
<proteinExistence type="predicted"/>